<proteinExistence type="predicted"/>
<keyword evidence="8" id="KW-1185">Reference proteome</keyword>
<dbReference type="SUPFAM" id="SSF55073">
    <property type="entry name" value="Nucleotide cyclase"/>
    <property type="match status" value="1"/>
</dbReference>
<evidence type="ECO:0000256" key="5">
    <source>
        <dbReference type="SAM" id="Phobius"/>
    </source>
</evidence>
<dbReference type="GO" id="GO:0052621">
    <property type="term" value="F:diguanylate cyclase activity"/>
    <property type="evidence" value="ECO:0007669"/>
    <property type="project" value="UniProtKB-EC"/>
</dbReference>
<dbReference type="GO" id="GO:0005886">
    <property type="term" value="C:plasma membrane"/>
    <property type="evidence" value="ECO:0007669"/>
    <property type="project" value="UniProtKB-SubCell"/>
</dbReference>
<feature type="transmembrane region" description="Helical" evidence="5">
    <location>
        <begin position="106"/>
        <end position="136"/>
    </location>
</feature>
<dbReference type="CDD" id="cd01949">
    <property type="entry name" value="GGDEF"/>
    <property type="match status" value="1"/>
</dbReference>
<evidence type="ECO:0000256" key="1">
    <source>
        <dbReference type="ARBA" id="ARBA00001946"/>
    </source>
</evidence>
<dbReference type="PROSITE" id="PS50887">
    <property type="entry name" value="GGDEF"/>
    <property type="match status" value="1"/>
</dbReference>
<dbReference type="GO" id="GO:1902201">
    <property type="term" value="P:negative regulation of bacterial-type flagellum-dependent cell motility"/>
    <property type="evidence" value="ECO:0007669"/>
    <property type="project" value="TreeGrafter"/>
</dbReference>
<dbReference type="PANTHER" id="PTHR45138">
    <property type="entry name" value="REGULATORY COMPONENTS OF SENSORY TRANSDUCTION SYSTEM"/>
    <property type="match status" value="1"/>
</dbReference>
<dbReference type="InterPro" id="IPR029787">
    <property type="entry name" value="Nucleotide_cyclase"/>
</dbReference>
<dbReference type="SMART" id="SM00267">
    <property type="entry name" value="GGDEF"/>
    <property type="match status" value="1"/>
</dbReference>
<dbReference type="PANTHER" id="PTHR45138:SF9">
    <property type="entry name" value="DIGUANYLATE CYCLASE DGCM-RELATED"/>
    <property type="match status" value="1"/>
</dbReference>
<comment type="subcellular location">
    <subcellularLocation>
        <location evidence="2">Cell inner membrane</location>
    </subcellularLocation>
</comment>
<comment type="cofactor">
    <cofactor evidence="1">
        <name>Mg(2+)</name>
        <dbReference type="ChEBI" id="CHEBI:18420"/>
    </cofactor>
</comment>
<sequence length="392" mass="44290">MGRYIGGHLLVWDGAREQMTSESKWYDLQGLFLRRFGIAAATYGLVLALTWLGMGLGLYRSSMTVLVVSSLLVILSQFAFFLLFRFDLNLRFDDPSLTETQVLVATAWHTFFIFQMAEGRGTLLVFYVVILLFGIFQLRPLRFVGCAAFAFLCFAGVTGLEVYLAGGALSSSMVLQLCVLFLVFGWLSLIANYVQQLRERMRQRRFALQAHQDTLRGMMRQLENLASTDELTSLYNRRHFLRLADRELSNLSAGRQHGMALIDLDHFKRINDQHGHAVGDRVLQQFASMARANLRDRDVLARYGGEEFVLLLPNSDAEQVLLCCERLRDGFSRIELADADVSGLSLSIGMTLLQPGDELDDALQRADQALYRAKRGGRNRCEANWTRVDATS</sequence>
<protein>
    <recommendedName>
        <fullName evidence="3">diguanylate cyclase</fullName>
        <ecNumber evidence="3">2.7.7.65</ecNumber>
    </recommendedName>
</protein>
<keyword evidence="5" id="KW-1133">Transmembrane helix</keyword>
<keyword evidence="5" id="KW-0812">Transmembrane</keyword>
<organism evidence="7 8">
    <name type="scientific">Pseudomonas kuykendallii</name>
    <dbReference type="NCBI Taxonomy" id="1007099"/>
    <lineage>
        <taxon>Bacteria</taxon>
        <taxon>Pseudomonadati</taxon>
        <taxon>Pseudomonadota</taxon>
        <taxon>Gammaproteobacteria</taxon>
        <taxon>Pseudomonadales</taxon>
        <taxon>Pseudomonadaceae</taxon>
        <taxon>Pseudomonas</taxon>
    </lineage>
</organism>
<feature type="transmembrane region" description="Helical" evidence="5">
    <location>
        <begin position="172"/>
        <end position="194"/>
    </location>
</feature>
<dbReference type="EC" id="2.7.7.65" evidence="3"/>
<evidence type="ECO:0000313" key="8">
    <source>
        <dbReference type="Proteomes" id="UP000243778"/>
    </source>
</evidence>
<dbReference type="GO" id="GO:0043709">
    <property type="term" value="P:cell adhesion involved in single-species biofilm formation"/>
    <property type="evidence" value="ECO:0007669"/>
    <property type="project" value="TreeGrafter"/>
</dbReference>
<dbReference type="Gene3D" id="3.30.70.270">
    <property type="match status" value="1"/>
</dbReference>
<dbReference type="FunFam" id="3.30.70.270:FF:000001">
    <property type="entry name" value="Diguanylate cyclase domain protein"/>
    <property type="match status" value="1"/>
</dbReference>
<feature type="transmembrane region" description="Helical" evidence="5">
    <location>
        <begin position="32"/>
        <end position="52"/>
    </location>
</feature>
<evidence type="ECO:0000256" key="2">
    <source>
        <dbReference type="ARBA" id="ARBA00004533"/>
    </source>
</evidence>
<reference evidence="8" key="1">
    <citation type="submission" date="2016-10" db="EMBL/GenBank/DDBJ databases">
        <authorList>
            <person name="Varghese N."/>
            <person name="Submissions S."/>
        </authorList>
    </citation>
    <scope>NUCLEOTIDE SEQUENCE [LARGE SCALE GENOMIC DNA]</scope>
    <source>
        <strain evidence="8">NRRL B-59562</strain>
    </source>
</reference>
<dbReference type="EMBL" id="FNNU01000009">
    <property type="protein sequence ID" value="SDY00739.1"/>
    <property type="molecule type" value="Genomic_DNA"/>
</dbReference>
<dbReference type="InterPro" id="IPR050469">
    <property type="entry name" value="Diguanylate_Cyclase"/>
</dbReference>
<evidence type="ECO:0000259" key="6">
    <source>
        <dbReference type="PROSITE" id="PS50887"/>
    </source>
</evidence>
<name>A0A1H3GEL4_9PSED</name>
<dbReference type="Pfam" id="PF00990">
    <property type="entry name" value="GGDEF"/>
    <property type="match status" value="1"/>
</dbReference>
<dbReference type="AlphaFoldDB" id="A0A1H3GEL4"/>
<feature type="domain" description="GGDEF" evidence="6">
    <location>
        <begin position="255"/>
        <end position="386"/>
    </location>
</feature>
<gene>
    <name evidence="7" type="ORF">SAMN05216287_4310</name>
</gene>
<accession>A0A1H3GEL4</accession>
<dbReference type="STRING" id="1007099.SAMN05216287_4310"/>
<feature type="transmembrane region" description="Helical" evidence="5">
    <location>
        <begin position="64"/>
        <end position="86"/>
    </location>
</feature>
<dbReference type="NCBIfam" id="TIGR00254">
    <property type="entry name" value="GGDEF"/>
    <property type="match status" value="1"/>
</dbReference>
<dbReference type="InterPro" id="IPR043128">
    <property type="entry name" value="Rev_trsase/Diguanyl_cyclase"/>
</dbReference>
<evidence type="ECO:0000256" key="4">
    <source>
        <dbReference type="ARBA" id="ARBA00034247"/>
    </source>
</evidence>
<dbReference type="Proteomes" id="UP000243778">
    <property type="component" value="Unassembled WGS sequence"/>
</dbReference>
<dbReference type="InterPro" id="IPR000160">
    <property type="entry name" value="GGDEF_dom"/>
</dbReference>
<comment type="catalytic activity">
    <reaction evidence="4">
        <text>2 GTP = 3',3'-c-di-GMP + 2 diphosphate</text>
        <dbReference type="Rhea" id="RHEA:24898"/>
        <dbReference type="ChEBI" id="CHEBI:33019"/>
        <dbReference type="ChEBI" id="CHEBI:37565"/>
        <dbReference type="ChEBI" id="CHEBI:58805"/>
        <dbReference type="EC" id="2.7.7.65"/>
    </reaction>
</comment>
<evidence type="ECO:0000256" key="3">
    <source>
        <dbReference type="ARBA" id="ARBA00012528"/>
    </source>
</evidence>
<feature type="transmembrane region" description="Helical" evidence="5">
    <location>
        <begin position="143"/>
        <end position="166"/>
    </location>
</feature>
<evidence type="ECO:0000313" key="7">
    <source>
        <dbReference type="EMBL" id="SDY00739.1"/>
    </source>
</evidence>
<keyword evidence="5" id="KW-0472">Membrane</keyword>